<dbReference type="EMBL" id="JAVDWO010000003">
    <property type="protein sequence ID" value="MDR7192389.1"/>
    <property type="molecule type" value="Genomic_DNA"/>
</dbReference>
<protein>
    <submittedName>
        <fullName evidence="1">Uncharacterized protein</fullName>
    </submittedName>
</protein>
<evidence type="ECO:0000313" key="2">
    <source>
        <dbReference type="Proteomes" id="UP001256588"/>
    </source>
</evidence>
<comment type="caution">
    <text evidence="1">The sequence shown here is derived from an EMBL/GenBank/DDBJ whole genome shotgun (WGS) entry which is preliminary data.</text>
</comment>
<keyword evidence="2" id="KW-1185">Reference proteome</keyword>
<sequence>MDTEGRYSLAALVSPTAHKAGRWTGQGALYLAGMREPVETVLAGDNFETPQVAEVAAIEAARQVASTRDADPDGLAGINPG</sequence>
<reference evidence="1 2" key="1">
    <citation type="submission" date="2023-07" db="EMBL/GenBank/DDBJ databases">
        <title>Sorghum-associated microbial communities from plants grown in Nebraska, USA.</title>
        <authorList>
            <person name="Schachtman D."/>
        </authorList>
    </citation>
    <scope>NUCLEOTIDE SEQUENCE [LARGE SCALE GENOMIC DNA]</scope>
    <source>
        <strain evidence="1 2">4099</strain>
    </source>
</reference>
<dbReference type="Proteomes" id="UP001256588">
    <property type="component" value="Unassembled WGS sequence"/>
</dbReference>
<proteinExistence type="predicted"/>
<dbReference type="RefSeq" id="WP_310233411.1">
    <property type="nucleotide sequence ID" value="NZ_JAVDWO010000003.1"/>
</dbReference>
<gene>
    <name evidence="1" type="ORF">J2W68_001097</name>
</gene>
<evidence type="ECO:0000313" key="1">
    <source>
        <dbReference type="EMBL" id="MDR7192389.1"/>
    </source>
</evidence>
<name>A0ABU1XUE8_9GAMM</name>
<accession>A0ABU1XUE8</accession>
<organism evidence="1 2">
    <name type="scientific">Luteimonas terrae</name>
    <dbReference type="NCBI Taxonomy" id="1530191"/>
    <lineage>
        <taxon>Bacteria</taxon>
        <taxon>Pseudomonadati</taxon>
        <taxon>Pseudomonadota</taxon>
        <taxon>Gammaproteobacteria</taxon>
        <taxon>Lysobacterales</taxon>
        <taxon>Lysobacteraceae</taxon>
        <taxon>Luteimonas</taxon>
    </lineage>
</organism>